<dbReference type="InterPro" id="IPR029472">
    <property type="entry name" value="Copia-like_N"/>
</dbReference>
<name>A0A834X3Q5_9FABA</name>
<accession>A0A834X3Q5</accession>
<dbReference type="Pfam" id="PF07727">
    <property type="entry name" value="RVT_2"/>
    <property type="match status" value="1"/>
</dbReference>
<evidence type="ECO:0000256" key="1">
    <source>
        <dbReference type="ARBA" id="ARBA00004123"/>
    </source>
</evidence>
<evidence type="ECO:0000256" key="6">
    <source>
        <dbReference type="ARBA" id="ARBA00023163"/>
    </source>
</evidence>
<dbReference type="FunFam" id="3.10.20.90:FF:000078">
    <property type="entry name" value="Auxin-responsive protein"/>
    <property type="match status" value="1"/>
</dbReference>
<feature type="compositionally biased region" description="Basic and acidic residues" evidence="11">
    <location>
        <begin position="703"/>
        <end position="712"/>
    </location>
</feature>
<evidence type="ECO:0000256" key="11">
    <source>
        <dbReference type="SAM" id="MobiDB-lite"/>
    </source>
</evidence>
<comment type="function">
    <text evidence="9">Aux/IAA proteins are short-lived transcriptional factors that function as repressors of early auxin response genes at low auxin concentrations. Repression is thought to result from the interaction with auxin response factors (ARFs), proteins that bind to the auxin-responsive promoter element (AuxRE). Formation of heterodimers with ARF proteins may alter their ability to modulate early auxin response genes expression.</text>
</comment>
<dbReference type="InterPro" id="IPR033389">
    <property type="entry name" value="AUX/IAA_dom"/>
</dbReference>
<keyword evidence="8 10" id="KW-0927">Auxin signaling pathway</keyword>
<feature type="domain" description="PB1" evidence="12">
    <location>
        <begin position="733"/>
        <end position="834"/>
    </location>
</feature>
<keyword evidence="4 10" id="KW-0678">Repressor</keyword>
<evidence type="ECO:0000313" key="13">
    <source>
        <dbReference type="EMBL" id="KAF7837414.1"/>
    </source>
</evidence>
<evidence type="ECO:0000256" key="4">
    <source>
        <dbReference type="ARBA" id="ARBA00022491"/>
    </source>
</evidence>
<feature type="compositionally biased region" description="Polar residues" evidence="11">
    <location>
        <begin position="713"/>
        <end position="722"/>
    </location>
</feature>
<proteinExistence type="inferred from homology"/>
<comment type="similarity">
    <text evidence="2 10">Belongs to the Aux/IAA family.</text>
</comment>
<feature type="region of interest" description="Disordered" evidence="11">
    <location>
        <begin position="771"/>
        <end position="790"/>
    </location>
</feature>
<keyword evidence="7 10" id="KW-0539">Nucleus</keyword>
<dbReference type="InterPro" id="IPR053793">
    <property type="entry name" value="PB1-like"/>
</dbReference>
<evidence type="ECO:0000256" key="8">
    <source>
        <dbReference type="ARBA" id="ARBA00023294"/>
    </source>
</evidence>
<sequence length="854" mass="94194">MAGGNAATSQHKTISPYDITSQDNPGLLITQVQLRGANYDEWARSLRTALRARKKFGFVDGTIEKPDDKSDKLEDWWTINSLLVSWIRNTIEPGLRSTISHVEVARNLWLTIKKRFSIANGPRIQQLKSELAECKQKGTSIMDYYGKLKRIWDELDDFEQLPTCKCGKCTCELNTTFEKRREDDKVHLFLMGLDASVFGTLRSTILALEPLPDLDKVYSLLIQEEQVRNITRGKEEGSDVADIMALATRVRVNGRDQKPVCSHCKKTGHDSGNCFALIGYPDWWGDRPRSDGKSGGRGNDHGFGRGGGRGNKGQVDFVDSEPEEEMTSEDSGGCDVASLINSQDTVQNSPNQDEEVLGRGHRHKDVSVRLRDYVIHTIRSSSPSVSTPTSQLSSDYSLFTLKQGAVQLSVLVYVDDLIISGNDPISIHKFKTYLSKCFHMKDLGILKYFLGIEVARGPNGFVLSQRKYALDIITETGLLGSRPADTPLEENHRLAMSTSVLLADPEPYRRLVGRLIYLCFTRPDLSYSVHILSQFMQHPRQEHWDAALRVVRYLKSHPGGAGGNGSSGVSPNEPTVSNAKVVLGQECSSSYQGGGGAELELGLGLSLGGGGVGKAKIASAWGECGRILTAKDFPSGVSHGPSVAASRFSDRVSTVVASVSGTKRAADSVTHEAGSPTSASQVVGWPPIRAYRMNSLINQAKAQRAEEDKSTMERNNPNDASVTKTTMTEKNHLGFVKVNMDGIRIGRKVDLNSHSSYEALAQTLEDMFFRPPTATNPTGGEKESATKPSKLLDETSEFVLTYEDKEGDWMLVGDVPWRMFLSSVRRLRIMRTSEANGLAPRFQEKNERLRSKPI</sequence>
<dbReference type="Pfam" id="PF14244">
    <property type="entry name" value="Retrotran_gag_3"/>
    <property type="match status" value="1"/>
</dbReference>
<dbReference type="InterPro" id="IPR005162">
    <property type="entry name" value="Retrotrans_gag_dom"/>
</dbReference>
<evidence type="ECO:0000259" key="12">
    <source>
        <dbReference type="PROSITE" id="PS51745"/>
    </source>
</evidence>
<keyword evidence="14" id="KW-1185">Reference proteome</keyword>
<dbReference type="AlphaFoldDB" id="A0A834X3Q5"/>
<dbReference type="SUPFAM" id="SSF56672">
    <property type="entry name" value="DNA/RNA polymerases"/>
    <property type="match status" value="1"/>
</dbReference>
<keyword evidence="6 10" id="KW-0804">Transcription</keyword>
<dbReference type="Proteomes" id="UP000634136">
    <property type="component" value="Unassembled WGS sequence"/>
</dbReference>
<feature type="region of interest" description="Disordered" evidence="11">
    <location>
        <begin position="703"/>
        <end position="722"/>
    </location>
</feature>
<comment type="subunit">
    <text evidence="3 10">Homodimers and heterodimers.</text>
</comment>
<evidence type="ECO:0000256" key="7">
    <source>
        <dbReference type="ARBA" id="ARBA00023242"/>
    </source>
</evidence>
<evidence type="ECO:0000256" key="10">
    <source>
        <dbReference type="RuleBase" id="RU004549"/>
    </source>
</evidence>
<dbReference type="InterPro" id="IPR043502">
    <property type="entry name" value="DNA/RNA_pol_sf"/>
</dbReference>
<dbReference type="PANTHER" id="PTHR37610:SF101">
    <property type="entry name" value="(RAPE) HYPOTHETICAL PROTEIN"/>
    <property type="match status" value="1"/>
</dbReference>
<evidence type="ECO:0000256" key="5">
    <source>
        <dbReference type="ARBA" id="ARBA00023015"/>
    </source>
</evidence>
<dbReference type="Pfam" id="PF02309">
    <property type="entry name" value="AUX_IAA"/>
    <property type="match status" value="1"/>
</dbReference>
<evidence type="ECO:0000256" key="3">
    <source>
        <dbReference type="ARBA" id="ARBA00011726"/>
    </source>
</evidence>
<organism evidence="13 14">
    <name type="scientific">Senna tora</name>
    <dbReference type="NCBI Taxonomy" id="362788"/>
    <lineage>
        <taxon>Eukaryota</taxon>
        <taxon>Viridiplantae</taxon>
        <taxon>Streptophyta</taxon>
        <taxon>Embryophyta</taxon>
        <taxon>Tracheophyta</taxon>
        <taxon>Spermatophyta</taxon>
        <taxon>Magnoliopsida</taxon>
        <taxon>eudicotyledons</taxon>
        <taxon>Gunneridae</taxon>
        <taxon>Pentapetalae</taxon>
        <taxon>rosids</taxon>
        <taxon>fabids</taxon>
        <taxon>Fabales</taxon>
        <taxon>Fabaceae</taxon>
        <taxon>Caesalpinioideae</taxon>
        <taxon>Cassia clade</taxon>
        <taxon>Senna</taxon>
    </lineage>
</organism>
<dbReference type="Pfam" id="PF03732">
    <property type="entry name" value="Retrotrans_gag"/>
    <property type="match status" value="1"/>
</dbReference>
<evidence type="ECO:0000256" key="2">
    <source>
        <dbReference type="ARBA" id="ARBA00006728"/>
    </source>
</evidence>
<dbReference type="GO" id="GO:0005634">
    <property type="term" value="C:nucleus"/>
    <property type="evidence" value="ECO:0007669"/>
    <property type="project" value="UniProtKB-SubCell"/>
</dbReference>
<keyword evidence="5 10" id="KW-0805">Transcription regulation</keyword>
<dbReference type="GO" id="GO:0009734">
    <property type="term" value="P:auxin-activated signaling pathway"/>
    <property type="evidence" value="ECO:0007669"/>
    <property type="project" value="UniProtKB-UniRule"/>
</dbReference>
<feature type="region of interest" description="Disordered" evidence="11">
    <location>
        <begin position="288"/>
        <end position="361"/>
    </location>
</feature>
<evidence type="ECO:0000256" key="9">
    <source>
        <dbReference type="ARBA" id="ARBA00025283"/>
    </source>
</evidence>
<feature type="compositionally biased region" description="Basic and acidic residues" evidence="11">
    <location>
        <begin position="288"/>
        <end position="303"/>
    </location>
</feature>
<dbReference type="EMBL" id="JAAIUW010000003">
    <property type="protein sequence ID" value="KAF7837414.1"/>
    <property type="molecule type" value="Genomic_DNA"/>
</dbReference>
<feature type="compositionally biased region" description="Basic and acidic residues" evidence="11">
    <location>
        <begin position="780"/>
        <end position="790"/>
    </location>
</feature>
<feature type="compositionally biased region" description="Polar residues" evidence="11">
    <location>
        <begin position="339"/>
        <end position="351"/>
    </location>
</feature>
<dbReference type="PROSITE" id="PS51745">
    <property type="entry name" value="PB1"/>
    <property type="match status" value="1"/>
</dbReference>
<dbReference type="PANTHER" id="PTHR37610">
    <property type="entry name" value="CCHC-TYPE DOMAIN-CONTAINING PROTEIN"/>
    <property type="match status" value="1"/>
</dbReference>
<dbReference type="SUPFAM" id="SSF54277">
    <property type="entry name" value="CAD &amp; PB1 domains"/>
    <property type="match status" value="1"/>
</dbReference>
<comment type="subcellular location">
    <subcellularLocation>
        <location evidence="1 10">Nucleus</location>
    </subcellularLocation>
</comment>
<evidence type="ECO:0000313" key="14">
    <source>
        <dbReference type="Proteomes" id="UP000634136"/>
    </source>
</evidence>
<protein>
    <recommendedName>
        <fullName evidence="10">Auxin-induced protein</fullName>
    </recommendedName>
</protein>
<dbReference type="Gene3D" id="3.10.20.90">
    <property type="entry name" value="Phosphatidylinositol 3-kinase Catalytic Subunit, Chain A, domain 1"/>
    <property type="match status" value="1"/>
</dbReference>
<comment type="caution">
    <text evidence="13">The sequence shown here is derived from an EMBL/GenBank/DDBJ whole genome shotgun (WGS) entry which is preliminary data.</text>
</comment>
<feature type="compositionally biased region" description="Acidic residues" evidence="11">
    <location>
        <begin position="318"/>
        <end position="328"/>
    </location>
</feature>
<dbReference type="OrthoDB" id="773336at2759"/>
<gene>
    <name evidence="13" type="ORF">G2W53_005896</name>
</gene>
<reference evidence="13" key="1">
    <citation type="submission" date="2020-09" db="EMBL/GenBank/DDBJ databases">
        <title>Genome-Enabled Discovery of Anthraquinone Biosynthesis in Senna tora.</title>
        <authorList>
            <person name="Kang S.-H."/>
            <person name="Pandey R.P."/>
            <person name="Lee C.-M."/>
            <person name="Sim J.-S."/>
            <person name="Jeong J.-T."/>
            <person name="Choi B.-S."/>
            <person name="Jung M."/>
            <person name="Ginzburg D."/>
            <person name="Zhao K."/>
            <person name="Won S.Y."/>
            <person name="Oh T.-J."/>
            <person name="Yu Y."/>
            <person name="Kim N.-H."/>
            <person name="Lee O.R."/>
            <person name="Lee T.-H."/>
            <person name="Bashyal P."/>
            <person name="Kim T.-S."/>
            <person name="Lee W.-H."/>
            <person name="Kawkins C."/>
            <person name="Kim C.-K."/>
            <person name="Kim J.S."/>
            <person name="Ahn B.O."/>
            <person name="Rhee S.Y."/>
            <person name="Sohng J.K."/>
        </authorList>
    </citation>
    <scope>NUCLEOTIDE SEQUENCE</scope>
    <source>
        <tissue evidence="13">Leaf</tissue>
    </source>
</reference>
<dbReference type="InterPro" id="IPR013103">
    <property type="entry name" value="RVT_2"/>
</dbReference>